<keyword evidence="3" id="KW-1185">Reference proteome</keyword>
<dbReference type="EMBL" id="JAHRIQ010099869">
    <property type="protein sequence ID" value="MEQ2253793.1"/>
    <property type="molecule type" value="Genomic_DNA"/>
</dbReference>
<accession>A0ABV0VAT5</accession>
<proteinExistence type="predicted"/>
<reference evidence="2 3" key="1">
    <citation type="submission" date="2021-06" db="EMBL/GenBank/DDBJ databases">
        <authorList>
            <person name="Palmer J.M."/>
        </authorList>
    </citation>
    <scope>NUCLEOTIDE SEQUENCE [LARGE SCALE GENOMIC DNA]</scope>
    <source>
        <strain evidence="3">if_2019</strain>
        <tissue evidence="2">Muscle</tissue>
    </source>
</reference>
<comment type="caution">
    <text evidence="2">The sequence shown here is derived from an EMBL/GenBank/DDBJ whole genome shotgun (WGS) entry which is preliminary data.</text>
</comment>
<evidence type="ECO:0000313" key="2">
    <source>
        <dbReference type="EMBL" id="MEQ2253793.1"/>
    </source>
</evidence>
<dbReference type="Proteomes" id="UP001482620">
    <property type="component" value="Unassembled WGS sequence"/>
</dbReference>
<name>A0ABV0VAT5_9TELE</name>
<protein>
    <submittedName>
        <fullName evidence="2">Uncharacterized protein</fullName>
    </submittedName>
</protein>
<sequence length="92" mass="10281">MFRSVLENEQDNSQQVRCIEGNQVQTNFCLERKQDPSSRSGKPGPGSALIKTEKPRIPPSHILQLSSSREYATGRGRNPKMAEVGPLSSRVW</sequence>
<feature type="region of interest" description="Disordered" evidence="1">
    <location>
        <begin position="31"/>
        <end position="92"/>
    </location>
</feature>
<evidence type="ECO:0000313" key="3">
    <source>
        <dbReference type="Proteomes" id="UP001482620"/>
    </source>
</evidence>
<feature type="compositionally biased region" description="Low complexity" evidence="1">
    <location>
        <begin position="37"/>
        <end position="47"/>
    </location>
</feature>
<evidence type="ECO:0000256" key="1">
    <source>
        <dbReference type="SAM" id="MobiDB-lite"/>
    </source>
</evidence>
<gene>
    <name evidence="2" type="ORF">ILYODFUR_036136</name>
</gene>
<organism evidence="2 3">
    <name type="scientific">Ilyodon furcidens</name>
    <name type="common">goldbreast splitfin</name>
    <dbReference type="NCBI Taxonomy" id="33524"/>
    <lineage>
        <taxon>Eukaryota</taxon>
        <taxon>Metazoa</taxon>
        <taxon>Chordata</taxon>
        <taxon>Craniata</taxon>
        <taxon>Vertebrata</taxon>
        <taxon>Euteleostomi</taxon>
        <taxon>Actinopterygii</taxon>
        <taxon>Neopterygii</taxon>
        <taxon>Teleostei</taxon>
        <taxon>Neoteleostei</taxon>
        <taxon>Acanthomorphata</taxon>
        <taxon>Ovalentaria</taxon>
        <taxon>Atherinomorphae</taxon>
        <taxon>Cyprinodontiformes</taxon>
        <taxon>Goodeidae</taxon>
        <taxon>Ilyodon</taxon>
    </lineage>
</organism>